<name>A0A4S3M3Y9_9FLAO</name>
<keyword evidence="3" id="KW-1185">Reference proteome</keyword>
<dbReference type="RefSeq" id="WP_136335080.1">
    <property type="nucleotide sequence ID" value="NZ_QXMP01000001.1"/>
</dbReference>
<dbReference type="Gene3D" id="3.40.30.10">
    <property type="entry name" value="Glutaredoxin"/>
    <property type="match status" value="1"/>
</dbReference>
<evidence type="ECO:0000259" key="1">
    <source>
        <dbReference type="Pfam" id="PF03190"/>
    </source>
</evidence>
<dbReference type="Pfam" id="PF03190">
    <property type="entry name" value="Thioredox_DsbH"/>
    <property type="match status" value="1"/>
</dbReference>
<dbReference type="PIRSF" id="PIRSF006402">
    <property type="entry name" value="UCP006402_thioredoxin"/>
    <property type="match status" value="1"/>
</dbReference>
<proteinExistence type="predicted"/>
<organism evidence="2 3">
    <name type="scientific">Robertkochia marina</name>
    <dbReference type="NCBI Taxonomy" id="1227945"/>
    <lineage>
        <taxon>Bacteria</taxon>
        <taxon>Pseudomonadati</taxon>
        <taxon>Bacteroidota</taxon>
        <taxon>Flavobacteriia</taxon>
        <taxon>Flavobacteriales</taxon>
        <taxon>Flavobacteriaceae</taxon>
        <taxon>Robertkochia</taxon>
    </lineage>
</organism>
<comment type="caution">
    <text evidence="2">The sequence shown here is derived from an EMBL/GenBank/DDBJ whole genome shotgun (WGS) entry which is preliminary data.</text>
</comment>
<dbReference type="InterPro" id="IPR008928">
    <property type="entry name" value="6-hairpin_glycosidase_sf"/>
</dbReference>
<dbReference type="SUPFAM" id="SSF52833">
    <property type="entry name" value="Thioredoxin-like"/>
    <property type="match status" value="1"/>
</dbReference>
<dbReference type="Gene3D" id="1.50.10.20">
    <property type="match status" value="1"/>
</dbReference>
<dbReference type="SUPFAM" id="SSF48208">
    <property type="entry name" value="Six-hairpin glycosidases"/>
    <property type="match status" value="1"/>
</dbReference>
<dbReference type="EMBL" id="SSMC01000001">
    <property type="protein sequence ID" value="THD69590.1"/>
    <property type="molecule type" value="Genomic_DNA"/>
</dbReference>
<dbReference type="Gene3D" id="1.50.10.10">
    <property type="match status" value="1"/>
</dbReference>
<dbReference type="InterPro" id="IPR036249">
    <property type="entry name" value="Thioredoxin-like_sf"/>
</dbReference>
<dbReference type="OrthoDB" id="9762614at2"/>
<dbReference type="CDD" id="cd02955">
    <property type="entry name" value="SSP411"/>
    <property type="match status" value="1"/>
</dbReference>
<protein>
    <submittedName>
        <fullName evidence="2">Thioredoxin domain-containing protein</fullName>
    </submittedName>
</protein>
<dbReference type="InterPro" id="IPR024705">
    <property type="entry name" value="Ssp411"/>
</dbReference>
<dbReference type="GO" id="GO:0005975">
    <property type="term" value="P:carbohydrate metabolic process"/>
    <property type="evidence" value="ECO:0007669"/>
    <property type="project" value="InterPro"/>
</dbReference>
<reference evidence="2 3" key="1">
    <citation type="submission" date="2019-04" db="EMBL/GenBank/DDBJ databases">
        <title>Draft genome sequence of Robertkochia marina CC-AMO-30D.</title>
        <authorList>
            <person name="Hameed A."/>
            <person name="Lin S.-Y."/>
            <person name="Shahina M."/>
            <person name="Lai W.-A."/>
            <person name="Young C.-C."/>
        </authorList>
    </citation>
    <scope>NUCLEOTIDE SEQUENCE [LARGE SCALE GENOMIC DNA]</scope>
    <source>
        <strain evidence="2 3">CC-AMO-30D</strain>
    </source>
</reference>
<sequence length="677" mass="76923">MTNELHTSNSPYLLQHAGNPVHWQVWNDETLQKAKALNKPILISVGYAACHWCHVMEKECFEDPAVAQVMNENFINIKVDREERPDIDQVYMSALQIMTNSGGWPMNIVALPDGRPFWGATYLKKEQWVSVLKQLGELYQNERDKVEDYASRLTEGIGVLNSLNPPADSDLPGKDLLHTAVQHWKQYMDQEYGGRKGAPKFMMPVNLNFMLAYTHLEKDEFTESHLETTLKKIAHGGVYDQLGGGFARYSTDNRWHIPHFEMMLYDNAQLLSVYALAYKKYKDPEYLSVIDGIHSFISRELTGPKGEFYSSLDADSLNEKGVQEEGAFYTWTEKELEELLGEDLEIFRTVFNINAKGYWENGRYVLFRSSDFGSIAADKGMDSTEFDELVKSMTGKLLSARSNRPHPGLDDKCLTSWNAMAITGLVNAFLATGENKYLETALRNITFLEQHMFSNDNSLLHSFRKGKAAISGFLEDYCFLIEAYILLYQAGCGENYLIRARDLCNYTLDNFFNEKHKMFGFTSKNEPGLINTPVEKSDNVIPASNSVMAHNLHTLGTIFGNTAYLNLSEAMLVRMKDDMRSYGYSHANWLHLALKFTYPAFEIAITGSNAMQHTLEIQKTYLPNVVVAHAEIPSNIPLLNGRFQNGKELFYVCRDQRCDLPVSDLSSCLKQVTNSSK</sequence>
<gene>
    <name evidence="2" type="ORF">E7Z59_04490</name>
</gene>
<dbReference type="PANTHER" id="PTHR42899:SF1">
    <property type="entry name" value="SPERMATOGENESIS-ASSOCIATED PROTEIN 20"/>
    <property type="match status" value="1"/>
</dbReference>
<evidence type="ECO:0000313" key="3">
    <source>
        <dbReference type="Proteomes" id="UP000305939"/>
    </source>
</evidence>
<dbReference type="PANTHER" id="PTHR42899">
    <property type="entry name" value="SPERMATOGENESIS-ASSOCIATED PROTEIN 20"/>
    <property type="match status" value="1"/>
</dbReference>
<dbReference type="InterPro" id="IPR004879">
    <property type="entry name" value="Ssp411-like_TRX"/>
</dbReference>
<dbReference type="Proteomes" id="UP000305939">
    <property type="component" value="Unassembled WGS sequence"/>
</dbReference>
<dbReference type="InterPro" id="IPR012341">
    <property type="entry name" value="6hp_glycosidase-like_sf"/>
</dbReference>
<dbReference type="AlphaFoldDB" id="A0A4S3M3Y9"/>
<evidence type="ECO:0000313" key="2">
    <source>
        <dbReference type="EMBL" id="THD69590.1"/>
    </source>
</evidence>
<feature type="domain" description="Spermatogenesis-associated protein 20-like TRX" evidence="1">
    <location>
        <begin position="2"/>
        <end position="155"/>
    </location>
</feature>
<accession>A0A4S3M3Y9</accession>